<dbReference type="RefSeq" id="WP_098240713.1">
    <property type="nucleotide sequence ID" value="NZ_CP022685.1"/>
</dbReference>
<evidence type="ECO:0000313" key="1">
    <source>
        <dbReference type="EMBL" id="ATL25635.1"/>
    </source>
</evidence>
<dbReference type="SUPFAM" id="SSF81301">
    <property type="entry name" value="Nucleotidyltransferase"/>
    <property type="match status" value="1"/>
</dbReference>
<organism evidence="1 2">
    <name type="scientific">Streptomyces formicae</name>
    <dbReference type="NCBI Taxonomy" id="1616117"/>
    <lineage>
        <taxon>Bacteria</taxon>
        <taxon>Bacillati</taxon>
        <taxon>Actinomycetota</taxon>
        <taxon>Actinomycetes</taxon>
        <taxon>Kitasatosporales</taxon>
        <taxon>Streptomycetaceae</taxon>
        <taxon>Streptomyces</taxon>
    </lineage>
</organism>
<protein>
    <recommendedName>
        <fullName evidence="3">GrpB family protein</fullName>
    </recommendedName>
</protein>
<dbReference type="InterPro" id="IPR043519">
    <property type="entry name" value="NT_sf"/>
</dbReference>
<gene>
    <name evidence="1" type="ORF">KY5_0617</name>
</gene>
<evidence type="ECO:0008006" key="3">
    <source>
        <dbReference type="Google" id="ProtNLM"/>
    </source>
</evidence>
<dbReference type="AlphaFoldDB" id="A0A291Q2C0"/>
<sequence>MTDKIVISDYDPQWPERFEDLRQRPAPCVAHLAVSIEHVGSTAVPGCAAKPIIDLDIVVSEEAVMPELISLLAGQGYQYEGDLGIDGRAAFQAPPATPGHHLYGVVAGSKPHLDHVLLRDCLRQRPDEVRCYSALKVALAQRCPAGREGRAAYSAAKSTLVEELVAKSYAAQAADAS</sequence>
<dbReference type="PANTHER" id="PTHR34822">
    <property type="entry name" value="GRPB DOMAIN PROTEIN (AFU_ORTHOLOGUE AFUA_1G01530)"/>
    <property type="match status" value="1"/>
</dbReference>
<dbReference type="InterPro" id="IPR007344">
    <property type="entry name" value="GrpB/CoaE"/>
</dbReference>
<dbReference type="Proteomes" id="UP000221011">
    <property type="component" value="Chromosome"/>
</dbReference>
<dbReference type="Gene3D" id="3.30.460.10">
    <property type="entry name" value="Beta Polymerase, domain 2"/>
    <property type="match status" value="1"/>
</dbReference>
<proteinExistence type="predicted"/>
<reference evidence="1 2" key="1">
    <citation type="submission" date="2017-08" db="EMBL/GenBank/DDBJ databases">
        <title>Complete Genome Sequence of Streptomyces formicae KY5, the formicamycin producer.</title>
        <authorList>
            <person name="Holmes N.A."/>
            <person name="Devine R."/>
            <person name="Qin Z."/>
            <person name="Seipke R.F."/>
            <person name="Wilkinson B."/>
            <person name="Hutchings M.I."/>
        </authorList>
    </citation>
    <scope>NUCLEOTIDE SEQUENCE [LARGE SCALE GENOMIC DNA]</scope>
    <source>
        <strain evidence="1 2">KY5</strain>
    </source>
</reference>
<dbReference type="PANTHER" id="PTHR34822:SF1">
    <property type="entry name" value="GRPB FAMILY PROTEIN"/>
    <property type="match status" value="1"/>
</dbReference>
<dbReference type="Pfam" id="PF04229">
    <property type="entry name" value="GrpB"/>
    <property type="match status" value="1"/>
</dbReference>
<evidence type="ECO:0000313" key="2">
    <source>
        <dbReference type="Proteomes" id="UP000221011"/>
    </source>
</evidence>
<accession>A0A291Q2C0</accession>
<keyword evidence="2" id="KW-1185">Reference proteome</keyword>
<name>A0A291Q2C0_9ACTN</name>
<dbReference type="EMBL" id="CP022685">
    <property type="protein sequence ID" value="ATL25635.1"/>
    <property type="molecule type" value="Genomic_DNA"/>
</dbReference>
<dbReference type="KEGG" id="sfk:KY5_0617"/>